<proteinExistence type="predicted"/>
<evidence type="ECO:0000259" key="1">
    <source>
        <dbReference type="PROSITE" id="PS50093"/>
    </source>
</evidence>
<dbReference type="InterPro" id="IPR000601">
    <property type="entry name" value="PKD_dom"/>
</dbReference>
<accession>A0A9D7T5C8</accession>
<feature type="domain" description="PKD" evidence="1">
    <location>
        <begin position="146"/>
        <end position="188"/>
    </location>
</feature>
<sequence>MVFQVRIACESNIAANPDPAACQRAAASCQTSTGIIGIGFLYEIYARPQGSTEPWRYLGSTCFADQVPGATPTVSLAQIINAFHLTPWATATVSTQPEGNTTLVGLPTYARITWSTSGYEPGEIDTLDPATMLGLTVQIRPRVDHYTYVFGDGTTFGPTHSDGGVWPTGDVTHAYPTPGAYQARVDTTFTGDFRINGGPWTQIPDTVTVTGPTTTITVHTAKPVLVH</sequence>
<protein>
    <recommendedName>
        <fullName evidence="1">PKD domain-containing protein</fullName>
    </recommendedName>
</protein>
<dbReference type="AlphaFoldDB" id="A0A9D7T5C8"/>
<dbReference type="EMBL" id="JADKGK010000005">
    <property type="protein sequence ID" value="MBL0002932.1"/>
    <property type="molecule type" value="Genomic_DNA"/>
</dbReference>
<evidence type="ECO:0000313" key="3">
    <source>
        <dbReference type="Proteomes" id="UP000886632"/>
    </source>
</evidence>
<comment type="caution">
    <text evidence="2">The sequence shown here is derived from an EMBL/GenBank/DDBJ whole genome shotgun (WGS) entry which is preliminary data.</text>
</comment>
<reference evidence="2" key="1">
    <citation type="submission" date="2020-10" db="EMBL/GenBank/DDBJ databases">
        <title>Connecting structure to function with the recovery of over 1000 high-quality activated sludge metagenome-assembled genomes encoding full-length rRNA genes using long-read sequencing.</title>
        <authorList>
            <person name="Singleton C.M."/>
            <person name="Petriglieri F."/>
            <person name="Kristensen J.M."/>
            <person name="Kirkegaard R.H."/>
            <person name="Michaelsen T.Y."/>
            <person name="Andersen M.H."/>
            <person name="Karst S.M."/>
            <person name="Dueholm M.S."/>
            <person name="Nielsen P.H."/>
            <person name="Albertsen M."/>
        </authorList>
    </citation>
    <scope>NUCLEOTIDE SEQUENCE</scope>
    <source>
        <strain evidence="2">Ribe_18-Q3-R11-54_MAXAC.001</strain>
    </source>
</reference>
<name>A0A9D7T5C8_9MICO</name>
<evidence type="ECO:0000313" key="2">
    <source>
        <dbReference type="EMBL" id="MBL0002932.1"/>
    </source>
</evidence>
<gene>
    <name evidence="2" type="ORF">IPP00_02695</name>
</gene>
<dbReference type="PROSITE" id="PS50093">
    <property type="entry name" value="PKD"/>
    <property type="match status" value="1"/>
</dbReference>
<organism evidence="2 3">
    <name type="scientific">Candidatus Phosphoribacter hodrii</name>
    <dbReference type="NCBI Taxonomy" id="2953743"/>
    <lineage>
        <taxon>Bacteria</taxon>
        <taxon>Bacillati</taxon>
        <taxon>Actinomycetota</taxon>
        <taxon>Actinomycetes</taxon>
        <taxon>Micrococcales</taxon>
        <taxon>Dermatophilaceae</taxon>
        <taxon>Candidatus Phosphoribacter</taxon>
    </lineage>
</organism>
<dbReference type="Proteomes" id="UP000886632">
    <property type="component" value="Unassembled WGS sequence"/>
</dbReference>